<organism evidence="2 3">
    <name type="scientific">Nonomuraea marmarensis</name>
    <dbReference type="NCBI Taxonomy" id="3351344"/>
    <lineage>
        <taxon>Bacteria</taxon>
        <taxon>Bacillati</taxon>
        <taxon>Actinomycetota</taxon>
        <taxon>Actinomycetes</taxon>
        <taxon>Streptosporangiales</taxon>
        <taxon>Streptosporangiaceae</taxon>
        <taxon>Nonomuraea</taxon>
    </lineage>
</organism>
<evidence type="ECO:0000313" key="2">
    <source>
        <dbReference type="EMBL" id="MFG1703767.1"/>
    </source>
</evidence>
<dbReference type="Proteomes" id="UP001603978">
    <property type="component" value="Unassembled WGS sequence"/>
</dbReference>
<dbReference type="RefSeq" id="WP_393164452.1">
    <property type="nucleotide sequence ID" value="NZ_JBICRM010000006.1"/>
</dbReference>
<evidence type="ECO:0008006" key="4">
    <source>
        <dbReference type="Google" id="ProtNLM"/>
    </source>
</evidence>
<feature type="region of interest" description="Disordered" evidence="1">
    <location>
        <begin position="1"/>
        <end position="30"/>
    </location>
</feature>
<evidence type="ECO:0000313" key="3">
    <source>
        <dbReference type="Proteomes" id="UP001603978"/>
    </source>
</evidence>
<keyword evidence="3" id="KW-1185">Reference proteome</keyword>
<comment type="caution">
    <text evidence="2">The sequence shown here is derived from an EMBL/GenBank/DDBJ whole genome shotgun (WGS) entry which is preliminary data.</text>
</comment>
<dbReference type="EMBL" id="JBICRM010000006">
    <property type="protein sequence ID" value="MFG1703767.1"/>
    <property type="molecule type" value="Genomic_DNA"/>
</dbReference>
<reference evidence="2 3" key="1">
    <citation type="submission" date="2024-10" db="EMBL/GenBank/DDBJ databases">
        <authorList>
            <person name="Topkara A.R."/>
            <person name="Saygin H."/>
        </authorList>
    </citation>
    <scope>NUCLEOTIDE SEQUENCE [LARGE SCALE GENOMIC DNA]</scope>
    <source>
        <strain evidence="2 3">M3C6</strain>
    </source>
</reference>
<sequence>MLTDGQISGAVSLKTSSMTRQRRSPAHLNDQLEINTEGINGRIKGHDLDLGDPKNRLAHGRVAQTILVALLVAVANDHFLDQWRHIHEPQDEPVTLADTPQTPAGTFDSTPPAGQSRPPPAP</sequence>
<feature type="compositionally biased region" description="Polar residues" evidence="1">
    <location>
        <begin position="98"/>
        <end position="109"/>
    </location>
</feature>
<accession>A0ABW7A8V1</accession>
<evidence type="ECO:0000256" key="1">
    <source>
        <dbReference type="SAM" id="MobiDB-lite"/>
    </source>
</evidence>
<name>A0ABW7A8V1_9ACTN</name>
<feature type="region of interest" description="Disordered" evidence="1">
    <location>
        <begin position="90"/>
        <end position="122"/>
    </location>
</feature>
<proteinExistence type="predicted"/>
<protein>
    <recommendedName>
        <fullName evidence="4">Transposase DDE domain-containing protein</fullName>
    </recommendedName>
</protein>
<gene>
    <name evidence="2" type="ORF">ACFLIM_11285</name>
</gene>